<reference evidence="1" key="1">
    <citation type="journal article" date="2011" name="Genome Biol.">
        <title>The draft genome of the carcinogenic human liver fluke Clonorchis sinensis.</title>
        <authorList>
            <person name="Wang X."/>
            <person name="Chen W."/>
            <person name="Huang Y."/>
            <person name="Sun J."/>
            <person name="Men J."/>
            <person name="Liu H."/>
            <person name="Luo F."/>
            <person name="Guo L."/>
            <person name="Lv X."/>
            <person name="Deng C."/>
            <person name="Zhou C."/>
            <person name="Fan Y."/>
            <person name="Li X."/>
            <person name="Huang L."/>
            <person name="Hu Y."/>
            <person name="Liang C."/>
            <person name="Hu X."/>
            <person name="Xu J."/>
            <person name="Yu X."/>
        </authorList>
    </citation>
    <scope>NUCLEOTIDE SEQUENCE [LARGE SCALE GENOMIC DNA]</scope>
    <source>
        <strain evidence="1">Henan</strain>
    </source>
</reference>
<accession>G7Y3D7</accession>
<reference key="2">
    <citation type="submission" date="2011-10" db="EMBL/GenBank/DDBJ databases">
        <title>The genome and transcriptome sequence of Clonorchis sinensis provide insights into the carcinogenic liver fluke.</title>
        <authorList>
            <person name="Wang X."/>
            <person name="Huang Y."/>
            <person name="Chen W."/>
            <person name="Liu H."/>
            <person name="Guo L."/>
            <person name="Chen Y."/>
            <person name="Luo F."/>
            <person name="Zhou W."/>
            <person name="Sun J."/>
            <person name="Mao Q."/>
            <person name="Liang P."/>
            <person name="Zhou C."/>
            <person name="Tian Y."/>
            <person name="Men J."/>
            <person name="Lv X."/>
            <person name="Huang L."/>
            <person name="Zhou J."/>
            <person name="Hu Y."/>
            <person name="Li R."/>
            <person name="Zhang F."/>
            <person name="Lei H."/>
            <person name="Li X."/>
            <person name="Hu X."/>
            <person name="Liang C."/>
            <person name="Xu J."/>
            <person name="Wu Z."/>
            <person name="Yu X."/>
        </authorList>
    </citation>
    <scope>NUCLEOTIDE SEQUENCE</scope>
    <source>
        <strain>Henan</strain>
    </source>
</reference>
<sequence length="250" mass="28438">MSFATGPDIPFNDHRKRLSSVMLLIYYPKHQDTPIHWVRHDMVGSLPWDTRQPLETNDQNSSEELIYDRLIWVKVGGSRNSTGAMIFRVSWSNCSSTHVIISYRGICFPQSAKAVIGLGLSKVTVSDLCLLAIVGSLRVFQLTDLGCSTIQRAQNPTEVTSEVKACVATRWSVGLWITFDPKGKNTCDETRRYEQRSAPVKELNTSFDLQVTFFRLLGKILSMDRTECRMEIKVPLCNHNDDHDHYGIKR</sequence>
<name>G7Y3D7_CLOSI</name>
<dbReference type="EMBL" id="DF142840">
    <property type="protein sequence ID" value="GAA47474.1"/>
    <property type="molecule type" value="Genomic_DNA"/>
</dbReference>
<gene>
    <name evidence="1" type="ORF">CLF_100409</name>
</gene>
<proteinExistence type="predicted"/>
<dbReference type="Proteomes" id="UP000008909">
    <property type="component" value="Unassembled WGS sequence"/>
</dbReference>
<evidence type="ECO:0000313" key="1">
    <source>
        <dbReference type="EMBL" id="GAA47474.1"/>
    </source>
</evidence>
<dbReference type="AlphaFoldDB" id="G7Y3D7"/>
<protein>
    <submittedName>
        <fullName evidence="1">Uncharacterized protein</fullName>
    </submittedName>
</protein>
<evidence type="ECO:0000313" key="2">
    <source>
        <dbReference type="Proteomes" id="UP000008909"/>
    </source>
</evidence>
<organism evidence="1 2">
    <name type="scientific">Clonorchis sinensis</name>
    <name type="common">Chinese liver fluke</name>
    <dbReference type="NCBI Taxonomy" id="79923"/>
    <lineage>
        <taxon>Eukaryota</taxon>
        <taxon>Metazoa</taxon>
        <taxon>Spiralia</taxon>
        <taxon>Lophotrochozoa</taxon>
        <taxon>Platyhelminthes</taxon>
        <taxon>Trematoda</taxon>
        <taxon>Digenea</taxon>
        <taxon>Opisthorchiida</taxon>
        <taxon>Opisthorchiata</taxon>
        <taxon>Opisthorchiidae</taxon>
        <taxon>Clonorchis</taxon>
    </lineage>
</organism>
<keyword evidence="2" id="KW-1185">Reference proteome</keyword>